<evidence type="ECO:0000256" key="1">
    <source>
        <dbReference type="ARBA" id="ARBA00004651"/>
    </source>
</evidence>
<dbReference type="Pfam" id="PF03606">
    <property type="entry name" value="DcuC"/>
    <property type="match status" value="1"/>
</dbReference>
<feature type="transmembrane region" description="Helical" evidence="6">
    <location>
        <begin position="291"/>
        <end position="307"/>
    </location>
</feature>
<dbReference type="Proteomes" id="UP000050454">
    <property type="component" value="Unassembled WGS sequence"/>
</dbReference>
<keyword evidence="8" id="KW-1185">Reference proteome</keyword>
<sequence length="494" mass="53649">MKFPSAHTVLLIIAALVAGITWFLPSGQYDRLVYDSTTNEFRISGESEKSMPATQESLDDIGVKIPLENFTEGDIWKPIGIPGTYHKTTSKPQGIIDFFQAPLKGIEEAIDIILFVLILGGAIGVVHSTGAFDAGVISLSNVLKGREFLLIIIITSLIAAGGTTFGLAEETIAFYPILVPVFLAAGYDAMVAIACIYIGSSIGTMASTVNPFSVIIASDSAGINWITGIQGRVMMLFIGLSLCLWYILRYARKVKKDPSTSLIYEQKEELEERFLQKKGAERKLLTGRQKFILIVFALCFVVMIYGVSSLEWWFLEMTTVFFCGAILMGFIAKTGEKAFVKSFINGAKDLLSVALIIGVARGITILMEQGQISDTLLYQSSLAVDGMPKGLFIGMLYVVYTGLSLFISSSSGMAVLTMPIFAPLADVVGIGRELIVNAYMYGQGLFAFINPTGLILASLTVVNVGFNKWLKFIMPLVTMLAFLGLLALIAGTYF</sequence>
<feature type="transmembrane region" description="Helical" evidence="6">
    <location>
        <begin position="472"/>
        <end position="493"/>
    </location>
</feature>
<keyword evidence="3 6" id="KW-0812">Transmembrane</keyword>
<evidence type="ECO:0000256" key="6">
    <source>
        <dbReference type="SAM" id="Phobius"/>
    </source>
</evidence>
<dbReference type="PANTHER" id="PTHR43652">
    <property type="entry name" value="BASIC AMINO ACID ANTIPORTER YFCC-RELATED"/>
    <property type="match status" value="1"/>
</dbReference>
<comment type="subcellular location">
    <subcellularLocation>
        <location evidence="1">Cell membrane</location>
        <topology evidence="1">Multi-pass membrane protein</topology>
    </subcellularLocation>
</comment>
<dbReference type="EMBL" id="LGTQ01000009">
    <property type="protein sequence ID" value="KPM48126.1"/>
    <property type="molecule type" value="Genomic_DNA"/>
</dbReference>
<dbReference type="InterPro" id="IPR051679">
    <property type="entry name" value="DASS-Related_Transporters"/>
</dbReference>
<evidence type="ECO:0000313" key="7">
    <source>
        <dbReference type="EMBL" id="KPM48126.1"/>
    </source>
</evidence>
<dbReference type="RefSeq" id="WP_055148900.1">
    <property type="nucleotide sequence ID" value="NZ_JXSZ01000009.1"/>
</dbReference>
<evidence type="ECO:0000256" key="4">
    <source>
        <dbReference type="ARBA" id="ARBA00022989"/>
    </source>
</evidence>
<proteinExistence type="predicted"/>
<keyword evidence="5 6" id="KW-0472">Membrane</keyword>
<dbReference type="InterPro" id="IPR018385">
    <property type="entry name" value="C4_dicarb_anaerob_car-like"/>
</dbReference>
<dbReference type="GO" id="GO:0005886">
    <property type="term" value="C:plasma membrane"/>
    <property type="evidence" value="ECO:0007669"/>
    <property type="project" value="UniProtKB-SubCell"/>
</dbReference>
<comment type="caution">
    <text evidence="7">The sequence shown here is derived from an EMBL/GenBank/DDBJ whole genome shotgun (WGS) entry which is preliminary data.</text>
</comment>
<evidence type="ECO:0000313" key="8">
    <source>
        <dbReference type="Proteomes" id="UP000050454"/>
    </source>
</evidence>
<feature type="transmembrane region" description="Helical" evidence="6">
    <location>
        <begin position="112"/>
        <end position="136"/>
    </location>
</feature>
<protein>
    <recommendedName>
        <fullName evidence="9">C4-dicarboxylate ABC transporter</fullName>
    </recommendedName>
</protein>
<evidence type="ECO:0000256" key="2">
    <source>
        <dbReference type="ARBA" id="ARBA00022475"/>
    </source>
</evidence>
<feature type="transmembrane region" description="Helical" evidence="6">
    <location>
        <begin position="445"/>
        <end position="466"/>
    </location>
</feature>
<dbReference type="OrthoDB" id="255482at2"/>
<name>A0A0P7C4G1_9BACT</name>
<dbReference type="PATRIC" id="fig|1605367.3.peg.3643"/>
<feature type="transmembrane region" description="Helical" evidence="6">
    <location>
        <begin position="148"/>
        <end position="168"/>
    </location>
</feature>
<feature type="transmembrane region" description="Helical" evidence="6">
    <location>
        <begin position="7"/>
        <end position="24"/>
    </location>
</feature>
<keyword evidence="2" id="KW-1003">Cell membrane</keyword>
<feature type="transmembrane region" description="Helical" evidence="6">
    <location>
        <begin position="353"/>
        <end position="372"/>
    </location>
</feature>
<evidence type="ECO:0000256" key="5">
    <source>
        <dbReference type="ARBA" id="ARBA00023136"/>
    </source>
</evidence>
<accession>A0A0P7C4G1</accession>
<evidence type="ECO:0008006" key="9">
    <source>
        <dbReference type="Google" id="ProtNLM"/>
    </source>
</evidence>
<feature type="transmembrane region" description="Helical" evidence="6">
    <location>
        <begin position="313"/>
        <end position="332"/>
    </location>
</feature>
<dbReference type="PANTHER" id="PTHR43652:SF6">
    <property type="entry name" value="ARGININE REPRESSOR"/>
    <property type="match status" value="1"/>
</dbReference>
<feature type="transmembrane region" description="Helical" evidence="6">
    <location>
        <begin position="174"/>
        <end position="197"/>
    </location>
</feature>
<reference evidence="7 8" key="1">
    <citation type="submission" date="2015-07" db="EMBL/GenBank/DDBJ databases">
        <title>The draft genome sequence of Leadbetterella sp. JN14-9.</title>
        <authorList>
            <person name="Liu Y."/>
            <person name="Du J."/>
            <person name="Shao Z."/>
        </authorList>
    </citation>
    <scope>NUCLEOTIDE SEQUENCE [LARGE SCALE GENOMIC DNA]</scope>
    <source>
        <strain evidence="7 8">JN14-9</strain>
    </source>
</reference>
<evidence type="ECO:0000256" key="3">
    <source>
        <dbReference type="ARBA" id="ARBA00022692"/>
    </source>
</evidence>
<dbReference type="STRING" id="1605367.AFM12_11245"/>
<dbReference type="AlphaFoldDB" id="A0A0P7C4G1"/>
<keyword evidence="4 6" id="KW-1133">Transmembrane helix</keyword>
<organism evidence="7 8">
    <name type="scientific">Jiulongibacter sediminis</name>
    <dbReference type="NCBI Taxonomy" id="1605367"/>
    <lineage>
        <taxon>Bacteria</taxon>
        <taxon>Pseudomonadati</taxon>
        <taxon>Bacteroidota</taxon>
        <taxon>Cytophagia</taxon>
        <taxon>Cytophagales</taxon>
        <taxon>Leadbetterellaceae</taxon>
        <taxon>Jiulongibacter</taxon>
    </lineage>
</organism>
<feature type="transmembrane region" description="Helical" evidence="6">
    <location>
        <begin position="233"/>
        <end position="251"/>
    </location>
</feature>
<gene>
    <name evidence="7" type="ORF">AFM12_11245</name>
</gene>
<feature type="transmembrane region" description="Helical" evidence="6">
    <location>
        <begin position="392"/>
        <end position="425"/>
    </location>
</feature>